<dbReference type="Gene3D" id="3.30.450.30">
    <property type="entry name" value="Dynein light chain 2a, cytoplasmic"/>
    <property type="match status" value="1"/>
</dbReference>
<evidence type="ECO:0000256" key="5">
    <source>
        <dbReference type="ARBA" id="ARBA00023212"/>
    </source>
</evidence>
<reference evidence="8 9" key="1">
    <citation type="submission" date="2017-04" db="EMBL/GenBank/DDBJ databases">
        <title>Genome sequencing of [Candida] sorbophila.</title>
        <authorList>
            <person name="Ahn J.O."/>
        </authorList>
    </citation>
    <scope>NUCLEOTIDE SEQUENCE [LARGE SCALE GENOMIC DNA]</scope>
    <source>
        <strain evidence="8 9">DS02</strain>
    </source>
</reference>
<dbReference type="PRINTS" id="PR01640">
    <property type="entry name" value="PROFILINPLNT"/>
</dbReference>
<comment type="subunit">
    <text evidence="6">Occurs in many kinds of cells as a complex with monomeric actin in a 1:1 ratio.</text>
</comment>
<comment type="caution">
    <text evidence="8">The sequence shown here is derived from an EMBL/GenBank/DDBJ whole genome shotgun (WGS) entry which is preliminary data.</text>
</comment>
<dbReference type="Pfam" id="PF00235">
    <property type="entry name" value="Profilin"/>
    <property type="match status" value="1"/>
</dbReference>
<dbReference type="OrthoDB" id="421374at2759"/>
<dbReference type="InterPro" id="IPR036140">
    <property type="entry name" value="PFN_sf"/>
</dbReference>
<evidence type="ECO:0000256" key="3">
    <source>
        <dbReference type="ARBA" id="ARBA00022490"/>
    </source>
</evidence>
<dbReference type="GO" id="GO:1903475">
    <property type="term" value="P:mitotic actomyosin contractile ring assembly"/>
    <property type="evidence" value="ECO:0007669"/>
    <property type="project" value="UniProtKB-ARBA"/>
</dbReference>
<proteinExistence type="inferred from homology"/>
<accession>A0A2T0FJI5</accession>
<organism evidence="8 9">
    <name type="scientific">Wickerhamiella sorbophila</name>
    <dbReference type="NCBI Taxonomy" id="45607"/>
    <lineage>
        <taxon>Eukaryota</taxon>
        <taxon>Fungi</taxon>
        <taxon>Dikarya</taxon>
        <taxon>Ascomycota</taxon>
        <taxon>Saccharomycotina</taxon>
        <taxon>Dipodascomycetes</taxon>
        <taxon>Dipodascales</taxon>
        <taxon>Trichomonascaceae</taxon>
        <taxon>Wickerhamiella</taxon>
    </lineage>
</organism>
<dbReference type="PRINTS" id="PR00392">
    <property type="entry name" value="PROFILIN"/>
</dbReference>
<sequence length="126" mass="13852">MSWQAYVDNLLSSSKVDQAALYSRAGDSVWASSANFNVSADEITKISKSFDDPSALQEHGLYVNGQKYFLLRSDDRSIYGKHDDTGVIAVRTKQAILLAHYSPPTVPGEATQVVEAMADYLISVNY</sequence>
<dbReference type="GO" id="GO:0003785">
    <property type="term" value="F:actin monomer binding"/>
    <property type="evidence" value="ECO:0007669"/>
    <property type="project" value="TreeGrafter"/>
</dbReference>
<comment type="function">
    <text evidence="6">Binds to actin and affects the structure of the cytoskeleton. At high concentrations, profilin prevents the polymerization of actin, whereas it enhances it at low concentrations.</text>
</comment>
<evidence type="ECO:0000313" key="9">
    <source>
        <dbReference type="Proteomes" id="UP000238350"/>
    </source>
</evidence>
<dbReference type="SUPFAM" id="SSF55770">
    <property type="entry name" value="Profilin (actin-binding protein)"/>
    <property type="match status" value="1"/>
</dbReference>
<keyword evidence="9" id="KW-1185">Reference proteome</keyword>
<dbReference type="PROSITE" id="PS00414">
    <property type="entry name" value="PROFILIN"/>
    <property type="match status" value="1"/>
</dbReference>
<keyword evidence="3" id="KW-0963">Cytoplasm</keyword>
<evidence type="ECO:0000256" key="1">
    <source>
        <dbReference type="ARBA" id="ARBA00004245"/>
    </source>
</evidence>
<dbReference type="SMART" id="SM00392">
    <property type="entry name" value="PROF"/>
    <property type="match status" value="1"/>
</dbReference>
<dbReference type="PANTHER" id="PTHR11604:SF0">
    <property type="entry name" value="PROFILIN"/>
    <property type="match status" value="1"/>
</dbReference>
<evidence type="ECO:0000256" key="7">
    <source>
        <dbReference type="RuleBase" id="RU003909"/>
    </source>
</evidence>
<evidence type="ECO:0000256" key="2">
    <source>
        <dbReference type="ARBA" id="ARBA00010058"/>
    </source>
</evidence>
<dbReference type="InterPro" id="IPR005455">
    <property type="entry name" value="PFN_euk"/>
</dbReference>
<dbReference type="EMBL" id="NDIQ01000021">
    <property type="protein sequence ID" value="PRT55117.1"/>
    <property type="molecule type" value="Genomic_DNA"/>
</dbReference>
<dbReference type="InterPro" id="IPR027310">
    <property type="entry name" value="Profilin_CS"/>
</dbReference>
<dbReference type="GeneID" id="36516485"/>
<dbReference type="InterPro" id="IPR048278">
    <property type="entry name" value="PFN"/>
</dbReference>
<dbReference type="STRING" id="45607.A0A2T0FJI5"/>
<comment type="similarity">
    <text evidence="2 7">Belongs to the profilin family.</text>
</comment>
<dbReference type="CDD" id="cd00148">
    <property type="entry name" value="PROF"/>
    <property type="match status" value="1"/>
</dbReference>
<gene>
    <name evidence="8" type="ORF">B9G98_02737</name>
</gene>
<evidence type="ECO:0000256" key="4">
    <source>
        <dbReference type="ARBA" id="ARBA00023203"/>
    </source>
</evidence>
<dbReference type="Proteomes" id="UP000238350">
    <property type="component" value="Unassembled WGS sequence"/>
</dbReference>
<name>A0A2T0FJI5_9ASCO</name>
<keyword evidence="4 7" id="KW-0009">Actin-binding</keyword>
<dbReference type="FunFam" id="3.30.450.30:FF:000001">
    <property type="entry name" value="Profilin"/>
    <property type="match status" value="1"/>
</dbReference>
<keyword evidence="5 6" id="KW-0206">Cytoskeleton</keyword>
<evidence type="ECO:0000256" key="6">
    <source>
        <dbReference type="RuleBase" id="RU003908"/>
    </source>
</evidence>
<protein>
    <recommendedName>
        <fullName evidence="7">Profilin</fullName>
    </recommendedName>
</protein>
<comment type="subcellular location">
    <subcellularLocation>
        <location evidence="1">Cytoplasm</location>
        <location evidence="1">Cytoskeleton</location>
    </subcellularLocation>
</comment>
<dbReference type="GO" id="GO:0005856">
    <property type="term" value="C:cytoskeleton"/>
    <property type="evidence" value="ECO:0007669"/>
    <property type="project" value="UniProtKB-SubCell"/>
</dbReference>
<dbReference type="RefSeq" id="XP_024665062.1">
    <property type="nucleotide sequence ID" value="XM_024809294.1"/>
</dbReference>
<dbReference type="AlphaFoldDB" id="A0A2T0FJI5"/>
<evidence type="ECO:0000313" key="8">
    <source>
        <dbReference type="EMBL" id="PRT55117.1"/>
    </source>
</evidence>
<dbReference type="GO" id="GO:0005938">
    <property type="term" value="C:cell cortex"/>
    <property type="evidence" value="ECO:0007669"/>
    <property type="project" value="TreeGrafter"/>
</dbReference>
<dbReference type="PANTHER" id="PTHR11604">
    <property type="entry name" value="PROFILIN"/>
    <property type="match status" value="1"/>
</dbReference>